<keyword evidence="1" id="KW-1133">Transmembrane helix</keyword>
<gene>
    <name evidence="2" type="ORF">F1649_18395</name>
</gene>
<evidence type="ECO:0000313" key="3">
    <source>
        <dbReference type="Proteomes" id="UP000322918"/>
    </source>
</evidence>
<dbReference type="AlphaFoldDB" id="A0A5M9GUD7"/>
<evidence type="ECO:0000313" key="2">
    <source>
        <dbReference type="EMBL" id="KAA8477970.1"/>
    </source>
</evidence>
<accession>A0A5M9GUD7</accession>
<organism evidence="2 3">
    <name type="scientific">Arcticibacter tournemirensis</name>
    <dbReference type="NCBI Taxonomy" id="699437"/>
    <lineage>
        <taxon>Bacteria</taxon>
        <taxon>Pseudomonadati</taxon>
        <taxon>Bacteroidota</taxon>
        <taxon>Sphingobacteriia</taxon>
        <taxon>Sphingobacteriales</taxon>
        <taxon>Sphingobacteriaceae</taxon>
        <taxon>Arcticibacter</taxon>
    </lineage>
</organism>
<keyword evidence="1" id="KW-0812">Transmembrane</keyword>
<protein>
    <recommendedName>
        <fullName evidence="4">Peptidase M56 domain-containing protein</fullName>
    </recommendedName>
</protein>
<reference evidence="2 3" key="1">
    <citation type="submission" date="2019-09" db="EMBL/GenBank/DDBJ databases">
        <title>Pararcticibacter amylolyticus gen. nov., sp. nov., isolated from a rottenly hemp rope, and reclassification of Pedobacter tournemirensis as Pararcticibacter tournemirensis comb. nov.</title>
        <authorList>
            <person name="Cai Y."/>
        </authorList>
    </citation>
    <scope>NUCLEOTIDE SEQUENCE [LARGE SCALE GENOMIC DNA]</scope>
    <source>
        <strain evidence="2 3">TF5-37.2-LB10</strain>
    </source>
</reference>
<sequence>MADFGIIHISFLPAEGMALFPFILIKKKTYKTDALLIRHERIHLRQQAEMAVIFFYLFYLLNYIFNLLLYRNHRQAYLNIIFEKEAYTMEGEVDYLRMRRPFAWIKFIF</sequence>
<dbReference type="Proteomes" id="UP000322918">
    <property type="component" value="Unassembled WGS sequence"/>
</dbReference>
<comment type="caution">
    <text evidence="2">The sequence shown here is derived from an EMBL/GenBank/DDBJ whole genome shotgun (WGS) entry which is preliminary data.</text>
</comment>
<dbReference type="EMBL" id="VWNE01000035">
    <property type="protein sequence ID" value="KAA8477970.1"/>
    <property type="molecule type" value="Genomic_DNA"/>
</dbReference>
<dbReference type="OrthoDB" id="1027344at2"/>
<feature type="transmembrane region" description="Helical" evidence="1">
    <location>
        <begin position="6"/>
        <end position="25"/>
    </location>
</feature>
<evidence type="ECO:0008006" key="4">
    <source>
        <dbReference type="Google" id="ProtNLM"/>
    </source>
</evidence>
<feature type="transmembrane region" description="Helical" evidence="1">
    <location>
        <begin position="51"/>
        <end position="70"/>
    </location>
</feature>
<keyword evidence="3" id="KW-1185">Reference proteome</keyword>
<dbReference type="RefSeq" id="WP_141813307.1">
    <property type="nucleotide sequence ID" value="NZ_VFPL01000001.1"/>
</dbReference>
<keyword evidence="1" id="KW-0472">Membrane</keyword>
<evidence type="ECO:0000256" key="1">
    <source>
        <dbReference type="SAM" id="Phobius"/>
    </source>
</evidence>
<name>A0A5M9GUD7_9SPHI</name>
<proteinExistence type="predicted"/>